<sequence>MGGAYSSEDRSKVLEWRPHGKRSVGRPPTRWTEDIKLVAGSRWKQAAQDHGFWNSLQKTYVQLDFNRLK</sequence>
<organism evidence="1 2">
    <name type="scientific">Pararge aegeria aegeria</name>
    <dbReference type="NCBI Taxonomy" id="348720"/>
    <lineage>
        <taxon>Eukaryota</taxon>
        <taxon>Metazoa</taxon>
        <taxon>Ecdysozoa</taxon>
        <taxon>Arthropoda</taxon>
        <taxon>Hexapoda</taxon>
        <taxon>Insecta</taxon>
        <taxon>Pterygota</taxon>
        <taxon>Neoptera</taxon>
        <taxon>Endopterygota</taxon>
        <taxon>Lepidoptera</taxon>
        <taxon>Glossata</taxon>
        <taxon>Ditrysia</taxon>
        <taxon>Papilionoidea</taxon>
        <taxon>Nymphalidae</taxon>
        <taxon>Satyrinae</taxon>
        <taxon>Satyrini</taxon>
        <taxon>Parargina</taxon>
        <taxon>Pararge</taxon>
    </lineage>
</organism>
<evidence type="ECO:0000313" key="2">
    <source>
        <dbReference type="Proteomes" id="UP000838756"/>
    </source>
</evidence>
<dbReference type="Proteomes" id="UP000838756">
    <property type="component" value="Unassembled WGS sequence"/>
</dbReference>
<evidence type="ECO:0000313" key="1">
    <source>
        <dbReference type="EMBL" id="CAH2265636.1"/>
    </source>
</evidence>
<dbReference type="OrthoDB" id="407509at2759"/>
<dbReference type="AlphaFoldDB" id="A0A8S4SC50"/>
<reference evidence="1" key="1">
    <citation type="submission" date="2022-03" db="EMBL/GenBank/DDBJ databases">
        <authorList>
            <person name="Lindestad O."/>
        </authorList>
    </citation>
    <scope>NUCLEOTIDE SEQUENCE</scope>
</reference>
<name>A0A8S4SC50_9NEOP</name>
<comment type="caution">
    <text evidence="1">The sequence shown here is derived from an EMBL/GenBank/DDBJ whole genome shotgun (WGS) entry which is preliminary data.</text>
</comment>
<accession>A0A8S4SC50</accession>
<keyword evidence="2" id="KW-1185">Reference proteome</keyword>
<proteinExistence type="predicted"/>
<gene>
    <name evidence="1" type="primary">jg15720</name>
    <name evidence="1" type="ORF">PAEG_LOCUS24975</name>
</gene>
<dbReference type="EMBL" id="CAKXAJ010026285">
    <property type="protein sequence ID" value="CAH2265636.1"/>
    <property type="molecule type" value="Genomic_DNA"/>
</dbReference>
<protein>
    <submittedName>
        <fullName evidence="1">Jg15720 protein</fullName>
    </submittedName>
</protein>